<protein>
    <submittedName>
        <fullName evidence="1">UDP-2,4-diacetamido-2,4, 6-trideoxy-beta-L-altropyranose hydrolase</fullName>
        <ecNumber evidence="1">3.6.1.57</ecNumber>
    </submittedName>
</protein>
<keyword evidence="2" id="KW-1185">Reference proteome</keyword>
<dbReference type="NCBIfam" id="TIGR03590">
    <property type="entry name" value="PseG"/>
    <property type="match status" value="1"/>
</dbReference>
<dbReference type="SUPFAM" id="SSF53756">
    <property type="entry name" value="UDP-Glycosyltransferase/glycogen phosphorylase"/>
    <property type="match status" value="1"/>
</dbReference>
<organism evidence="1 2">
    <name type="scientific">Kineothrix sedimenti</name>
    <dbReference type="NCBI Taxonomy" id="3123317"/>
    <lineage>
        <taxon>Bacteria</taxon>
        <taxon>Bacillati</taxon>
        <taxon>Bacillota</taxon>
        <taxon>Clostridia</taxon>
        <taxon>Lachnospirales</taxon>
        <taxon>Lachnospiraceae</taxon>
        <taxon>Kineothrix</taxon>
    </lineage>
</organism>
<dbReference type="InterPro" id="IPR015424">
    <property type="entry name" value="PyrdxlP-dep_Trfase"/>
</dbReference>
<name>A0ABZ3ETL0_9FIRM</name>
<dbReference type="InterPro" id="IPR015421">
    <property type="entry name" value="PyrdxlP-dep_Trfase_major"/>
</dbReference>
<dbReference type="RefSeq" id="WP_342757145.1">
    <property type="nucleotide sequence ID" value="NZ_CP146256.1"/>
</dbReference>
<dbReference type="Proteomes" id="UP001451571">
    <property type="component" value="Chromosome"/>
</dbReference>
<gene>
    <name evidence="1" type="primary">pseG</name>
    <name evidence="1" type="ORF">V6984_18870</name>
</gene>
<dbReference type="EC" id="3.6.1.57" evidence="1"/>
<accession>A0ABZ3ETL0</accession>
<dbReference type="Gene3D" id="3.40.640.10">
    <property type="entry name" value="Type I PLP-dependent aspartate aminotransferase-like (Major domain)"/>
    <property type="match status" value="1"/>
</dbReference>
<dbReference type="Gene3D" id="3.90.1150.10">
    <property type="entry name" value="Aspartate Aminotransferase, domain 1"/>
    <property type="match status" value="1"/>
</dbReference>
<dbReference type="InterPro" id="IPR015422">
    <property type="entry name" value="PyrdxlP-dep_Trfase_small"/>
</dbReference>
<reference evidence="1 2" key="1">
    <citation type="submission" date="2024-02" db="EMBL/GenBank/DDBJ databases">
        <title>Bacterial strain from lacustrine sediment.</title>
        <authorList>
            <person name="Petit C."/>
            <person name="Fadhlaoui K."/>
        </authorList>
    </citation>
    <scope>NUCLEOTIDE SEQUENCE [LARGE SCALE GENOMIC DNA]</scope>
    <source>
        <strain evidence="1 2">IPX-CK</strain>
    </source>
</reference>
<dbReference type="Gene3D" id="3.40.50.2000">
    <property type="entry name" value="Glycogen Phosphorylase B"/>
    <property type="match status" value="1"/>
</dbReference>
<evidence type="ECO:0000313" key="1">
    <source>
        <dbReference type="EMBL" id="XAH73541.1"/>
    </source>
</evidence>
<dbReference type="SUPFAM" id="SSF53383">
    <property type="entry name" value="PLP-dependent transferases"/>
    <property type="match status" value="1"/>
</dbReference>
<sequence>MEIGSIYEIDPKNVPAGGLGGAAGPFLKEVEKYNKKYCAYTQSGREAIAWALRSLEENEPAILKECLIPAYMCDTVFFPFEQEGWKLHFYHIGKNLEAAREELCKQIEHIRPGLLFIHPYYGMDTWKPMRSLLKQWRSQGLHIMEDVTQSYYLEDAGGEADYVIGSLRKWYPVPDGGFVASDIPLSSGELQGGGEFTGSRLELLTEKWKYLYGGMAEDEKRALKKTYLKKNAEMEEWLDRHSDINSISQISGAMLSREDEERCKRVRNENYKQLHQALLDMKSVRPVFESMEERAVPLYFPVYAKERKELQEYLQKRDVYAPVLWPVGKENKEHLCDEERYIFEHLLALPMDQRYGNDGMEQIRNAIFDYERKKGVSGIAAGSRYTIGIRADANEEIATGHIMRCITIAKQLIRRGESVCFFVADEFAAPMLKQAGVEYVCLQTKWKEPESEVQTLLSELKKAGCEKLLVDSYQVANGKYAMAYFEALKEICDIIYIDDMFEAVYPVRMVINYNAYHHLFPYEEAYGQDTKLLLGTAYVPLREEFSEEEGALRHKERHVLLSSGGGDVYSALLGILAEAVEREALSDVVFDTVVGRFHNKAEELKKLADSHEQIVLHRNVENMARLMGGCEAAVSAAGTVLFELCAMQVPTVFFVCADNQKYDSDFFEKEERMLFSGDIRTDRADCIKRICDGLERLLQDKELQSKMKKKLHGVTDGNGAARIAEEIIKL</sequence>
<dbReference type="GO" id="GO:0016787">
    <property type="term" value="F:hydrolase activity"/>
    <property type="evidence" value="ECO:0007669"/>
    <property type="project" value="UniProtKB-KW"/>
</dbReference>
<proteinExistence type="predicted"/>
<evidence type="ECO:0000313" key="2">
    <source>
        <dbReference type="Proteomes" id="UP001451571"/>
    </source>
</evidence>
<dbReference type="Gene3D" id="3.40.50.11190">
    <property type="match status" value="1"/>
</dbReference>
<dbReference type="EMBL" id="CP146256">
    <property type="protein sequence ID" value="XAH73541.1"/>
    <property type="molecule type" value="Genomic_DNA"/>
</dbReference>
<keyword evidence="1" id="KW-0378">Hydrolase</keyword>
<dbReference type="InterPro" id="IPR020023">
    <property type="entry name" value="PseG"/>
</dbReference>